<evidence type="ECO:0000313" key="2">
    <source>
        <dbReference type="Proteomes" id="UP001488838"/>
    </source>
</evidence>
<dbReference type="EMBL" id="JBBHLL010000128">
    <property type="protein sequence ID" value="KAK7813968.1"/>
    <property type="molecule type" value="Genomic_DNA"/>
</dbReference>
<gene>
    <name evidence="1" type="ORF">U0070_002865</name>
</gene>
<protein>
    <submittedName>
        <fullName evidence="1">Uncharacterized protein</fullName>
    </submittedName>
</protein>
<dbReference type="AlphaFoldDB" id="A0AAW0IHV0"/>
<organism evidence="1 2">
    <name type="scientific">Myodes glareolus</name>
    <name type="common">Bank vole</name>
    <name type="synonym">Clethrionomys glareolus</name>
    <dbReference type="NCBI Taxonomy" id="447135"/>
    <lineage>
        <taxon>Eukaryota</taxon>
        <taxon>Metazoa</taxon>
        <taxon>Chordata</taxon>
        <taxon>Craniata</taxon>
        <taxon>Vertebrata</taxon>
        <taxon>Euteleostomi</taxon>
        <taxon>Mammalia</taxon>
        <taxon>Eutheria</taxon>
        <taxon>Euarchontoglires</taxon>
        <taxon>Glires</taxon>
        <taxon>Rodentia</taxon>
        <taxon>Myomorpha</taxon>
        <taxon>Muroidea</taxon>
        <taxon>Cricetidae</taxon>
        <taxon>Arvicolinae</taxon>
        <taxon>Myodes</taxon>
    </lineage>
</organism>
<keyword evidence="2" id="KW-1185">Reference proteome</keyword>
<sequence>MRHGGYFNQLGRYLGSPRSQHGHQCQPLVWRPNGQHGYGLWQLNCEGHGTQEWHPFVLVNKLKYCFPVDTEMVNQLGLPVCPLPIRTWRLGCDTPLQQDLCAPYSLHHLNAGAGKAPGTQKRFSLQAVHLCTSTALVQMVLEGCYPAAKATAWTWPGHSLRLCALLCALCELQCRHGVPSPSTVSLALPDSGSCHLPAPPQIPAELPPRSWLGRPLEASFPRTSPGNTGPTSPWSLQTMPLAPCSLASFCLASFLLVKEISSGLAQEYKPHRPLSTGQGQIPTVNRQLISAIRQTENPEVSKGLVPSPVIHRIPQLSPRHNLPSQLLLALLHIPERYCKLRPGFFSCGADDFKTILGKSSWIKKKRGQTLAINQRKELWILRRERKPDLRAKQESFLPADIKAAPLGRSSGNRGSILLGPKVMD</sequence>
<accession>A0AAW0IHV0</accession>
<comment type="caution">
    <text evidence="1">The sequence shown here is derived from an EMBL/GenBank/DDBJ whole genome shotgun (WGS) entry which is preliminary data.</text>
</comment>
<evidence type="ECO:0000313" key="1">
    <source>
        <dbReference type="EMBL" id="KAK7813968.1"/>
    </source>
</evidence>
<reference evidence="1 2" key="1">
    <citation type="journal article" date="2023" name="bioRxiv">
        <title>Conserved and derived expression patterns and positive selection on dental genes reveal complex evolutionary context of ever-growing rodent molars.</title>
        <authorList>
            <person name="Calamari Z.T."/>
            <person name="Song A."/>
            <person name="Cohen E."/>
            <person name="Akter M."/>
            <person name="Roy R.D."/>
            <person name="Hallikas O."/>
            <person name="Christensen M.M."/>
            <person name="Li P."/>
            <person name="Marangoni P."/>
            <person name="Jernvall J."/>
            <person name="Klein O.D."/>
        </authorList>
    </citation>
    <scope>NUCLEOTIDE SEQUENCE [LARGE SCALE GENOMIC DNA]</scope>
    <source>
        <strain evidence="1">V071</strain>
    </source>
</reference>
<name>A0AAW0IHV0_MYOGA</name>
<proteinExistence type="predicted"/>
<dbReference type="Proteomes" id="UP001488838">
    <property type="component" value="Unassembled WGS sequence"/>
</dbReference>